<protein>
    <submittedName>
        <fullName evidence="1">Uncharacterized protein</fullName>
    </submittedName>
</protein>
<sequence length="70" mass="8076">MHWKGNKFHTKIDLAMRIRSCWKTQECCRSHLGDFAIALALQTLICQTSKCKNCSQSGQRNLLGRNQTEH</sequence>
<reference evidence="1" key="1">
    <citation type="journal article" date="2023" name="G3 (Bethesda)">
        <title>Whole genome assembly and annotation of the endangered Caribbean coral Acropora cervicornis.</title>
        <authorList>
            <person name="Selwyn J.D."/>
            <person name="Vollmer S.V."/>
        </authorList>
    </citation>
    <scope>NUCLEOTIDE SEQUENCE</scope>
    <source>
        <strain evidence="1">K2</strain>
    </source>
</reference>
<dbReference type="Proteomes" id="UP001249851">
    <property type="component" value="Unassembled WGS sequence"/>
</dbReference>
<comment type="caution">
    <text evidence="1">The sequence shown here is derived from an EMBL/GenBank/DDBJ whole genome shotgun (WGS) entry which is preliminary data.</text>
</comment>
<evidence type="ECO:0000313" key="2">
    <source>
        <dbReference type="Proteomes" id="UP001249851"/>
    </source>
</evidence>
<dbReference type="AlphaFoldDB" id="A0AAD9QAR5"/>
<gene>
    <name evidence="1" type="ORF">P5673_019814</name>
</gene>
<evidence type="ECO:0000313" key="1">
    <source>
        <dbReference type="EMBL" id="KAK2557842.1"/>
    </source>
</evidence>
<reference evidence="1" key="2">
    <citation type="journal article" date="2023" name="Science">
        <title>Genomic signatures of disease resistance in endangered staghorn corals.</title>
        <authorList>
            <person name="Vollmer S.V."/>
            <person name="Selwyn J.D."/>
            <person name="Despard B.A."/>
            <person name="Roesel C.L."/>
        </authorList>
    </citation>
    <scope>NUCLEOTIDE SEQUENCE</scope>
    <source>
        <strain evidence="1">K2</strain>
    </source>
</reference>
<organism evidence="1 2">
    <name type="scientific">Acropora cervicornis</name>
    <name type="common">Staghorn coral</name>
    <dbReference type="NCBI Taxonomy" id="6130"/>
    <lineage>
        <taxon>Eukaryota</taxon>
        <taxon>Metazoa</taxon>
        <taxon>Cnidaria</taxon>
        <taxon>Anthozoa</taxon>
        <taxon>Hexacorallia</taxon>
        <taxon>Scleractinia</taxon>
        <taxon>Astrocoeniina</taxon>
        <taxon>Acroporidae</taxon>
        <taxon>Acropora</taxon>
    </lineage>
</organism>
<name>A0AAD9QAR5_ACRCE</name>
<keyword evidence="2" id="KW-1185">Reference proteome</keyword>
<accession>A0AAD9QAR5</accession>
<proteinExistence type="predicted"/>
<dbReference type="EMBL" id="JARQWQ010000047">
    <property type="protein sequence ID" value="KAK2557842.1"/>
    <property type="molecule type" value="Genomic_DNA"/>
</dbReference>